<comment type="caution">
    <text evidence="6">The sequence shown here is derived from an EMBL/GenBank/DDBJ whole genome shotgun (WGS) entry which is preliminary data.</text>
</comment>
<dbReference type="SUPFAM" id="SSF46689">
    <property type="entry name" value="Homeodomain-like"/>
    <property type="match status" value="1"/>
</dbReference>
<evidence type="ECO:0000259" key="5">
    <source>
        <dbReference type="PROSITE" id="PS50977"/>
    </source>
</evidence>
<proteinExistence type="predicted"/>
<feature type="DNA-binding region" description="H-T-H motif" evidence="4">
    <location>
        <begin position="29"/>
        <end position="48"/>
    </location>
</feature>
<accession>A0A426VC60</accession>
<keyword evidence="7" id="KW-1185">Reference proteome</keyword>
<dbReference type="AlphaFoldDB" id="A0A426VC60"/>
<name>A0A426VC60_9BURK</name>
<gene>
    <name evidence="6" type="ORF">EIP75_11225</name>
</gene>
<dbReference type="GO" id="GO:0003700">
    <property type="term" value="F:DNA-binding transcription factor activity"/>
    <property type="evidence" value="ECO:0007669"/>
    <property type="project" value="TreeGrafter"/>
</dbReference>
<evidence type="ECO:0000256" key="4">
    <source>
        <dbReference type="PROSITE-ProRule" id="PRU00335"/>
    </source>
</evidence>
<dbReference type="PANTHER" id="PTHR30055">
    <property type="entry name" value="HTH-TYPE TRANSCRIPTIONAL REGULATOR RUTR"/>
    <property type="match status" value="1"/>
</dbReference>
<sequence>MVRLAKFNDDTFVQAAIEVAATCGVGAVSMAAIASKAGAPMGSVYHRFGSRSEVLARAWLQAQAGLRQAVAAHWQAGRTWPAVQALLAWCRQHPLHARFLMQCEGHPPIDEALAGPWRQRLDDEQLAMEQAFEQAVRRCAPWCTSTDTTTTLLRFVLLDAPLAMLRPALSQGREIPANAEDLLRTSHEALCPWWQQAAVNDHDVQERLLADPAMRPVTSSAVPARASSTH</sequence>
<keyword evidence="2 4" id="KW-0238">DNA-binding</keyword>
<evidence type="ECO:0000313" key="7">
    <source>
        <dbReference type="Proteomes" id="UP000269265"/>
    </source>
</evidence>
<evidence type="ECO:0000256" key="1">
    <source>
        <dbReference type="ARBA" id="ARBA00023015"/>
    </source>
</evidence>
<reference evidence="6 7" key="1">
    <citation type="submission" date="2018-12" db="EMBL/GenBank/DDBJ databases">
        <title>The whole draft genome of Aquabacterium sp. SJQ9.</title>
        <authorList>
            <person name="Sun L."/>
            <person name="Gao X."/>
            <person name="Chen W."/>
            <person name="Huang K."/>
        </authorList>
    </citation>
    <scope>NUCLEOTIDE SEQUENCE [LARGE SCALE GENOMIC DNA]</scope>
    <source>
        <strain evidence="6 7">SJQ9</strain>
    </source>
</reference>
<evidence type="ECO:0000313" key="6">
    <source>
        <dbReference type="EMBL" id="RRS04447.1"/>
    </source>
</evidence>
<dbReference type="InterPro" id="IPR050109">
    <property type="entry name" value="HTH-type_TetR-like_transc_reg"/>
</dbReference>
<keyword evidence="3" id="KW-0804">Transcription</keyword>
<dbReference type="InterPro" id="IPR009057">
    <property type="entry name" value="Homeodomain-like_sf"/>
</dbReference>
<evidence type="ECO:0000256" key="2">
    <source>
        <dbReference type="ARBA" id="ARBA00023125"/>
    </source>
</evidence>
<evidence type="ECO:0000256" key="3">
    <source>
        <dbReference type="ARBA" id="ARBA00023163"/>
    </source>
</evidence>
<dbReference type="PANTHER" id="PTHR30055:SF234">
    <property type="entry name" value="HTH-TYPE TRANSCRIPTIONAL REGULATOR BETI"/>
    <property type="match status" value="1"/>
</dbReference>
<dbReference type="Proteomes" id="UP000269265">
    <property type="component" value="Unassembled WGS sequence"/>
</dbReference>
<dbReference type="Pfam" id="PF00440">
    <property type="entry name" value="TetR_N"/>
    <property type="match status" value="1"/>
</dbReference>
<dbReference type="RefSeq" id="WP_125243355.1">
    <property type="nucleotide sequence ID" value="NZ_RSED01000007.1"/>
</dbReference>
<keyword evidence="1" id="KW-0805">Transcription regulation</keyword>
<protein>
    <submittedName>
        <fullName evidence="6">TetR/AcrR family transcriptional regulator</fullName>
    </submittedName>
</protein>
<dbReference type="PROSITE" id="PS50977">
    <property type="entry name" value="HTH_TETR_2"/>
    <property type="match status" value="1"/>
</dbReference>
<dbReference type="InterPro" id="IPR001647">
    <property type="entry name" value="HTH_TetR"/>
</dbReference>
<feature type="domain" description="HTH tetR-type" evidence="5">
    <location>
        <begin position="6"/>
        <end position="66"/>
    </location>
</feature>
<dbReference type="EMBL" id="RSED01000007">
    <property type="protein sequence ID" value="RRS04447.1"/>
    <property type="molecule type" value="Genomic_DNA"/>
</dbReference>
<dbReference type="OrthoDB" id="8701707at2"/>
<dbReference type="GO" id="GO:0000976">
    <property type="term" value="F:transcription cis-regulatory region binding"/>
    <property type="evidence" value="ECO:0007669"/>
    <property type="project" value="TreeGrafter"/>
</dbReference>
<dbReference type="Gene3D" id="1.10.357.10">
    <property type="entry name" value="Tetracycline Repressor, domain 2"/>
    <property type="match status" value="1"/>
</dbReference>
<organism evidence="6 7">
    <name type="scientific">Aquabacterium soli</name>
    <dbReference type="NCBI Taxonomy" id="2493092"/>
    <lineage>
        <taxon>Bacteria</taxon>
        <taxon>Pseudomonadati</taxon>
        <taxon>Pseudomonadota</taxon>
        <taxon>Betaproteobacteria</taxon>
        <taxon>Burkholderiales</taxon>
        <taxon>Aquabacterium</taxon>
    </lineage>
</organism>